<reference evidence="1" key="1">
    <citation type="submission" date="2023-07" db="EMBL/GenBank/DDBJ databases">
        <title>The genome sequence of Rhodocytophaga aerolata KACC 12507.</title>
        <authorList>
            <person name="Zhang X."/>
        </authorList>
    </citation>
    <scope>NUCLEOTIDE SEQUENCE</scope>
    <source>
        <strain evidence="1">KACC 12507</strain>
    </source>
</reference>
<proteinExistence type="predicted"/>
<organism evidence="1 2">
    <name type="scientific">Rhodocytophaga aerolata</name>
    <dbReference type="NCBI Taxonomy" id="455078"/>
    <lineage>
        <taxon>Bacteria</taxon>
        <taxon>Pseudomonadati</taxon>
        <taxon>Bacteroidota</taxon>
        <taxon>Cytophagia</taxon>
        <taxon>Cytophagales</taxon>
        <taxon>Rhodocytophagaceae</taxon>
        <taxon>Rhodocytophaga</taxon>
    </lineage>
</organism>
<gene>
    <name evidence="1" type="ORF">Q0590_24955</name>
</gene>
<evidence type="ECO:0008006" key="3">
    <source>
        <dbReference type="Google" id="ProtNLM"/>
    </source>
</evidence>
<evidence type="ECO:0000313" key="2">
    <source>
        <dbReference type="Proteomes" id="UP001168528"/>
    </source>
</evidence>
<dbReference type="RefSeq" id="WP_302040354.1">
    <property type="nucleotide sequence ID" value="NZ_JAUKPO010000020.1"/>
</dbReference>
<keyword evidence="2" id="KW-1185">Reference proteome</keyword>
<evidence type="ECO:0000313" key="1">
    <source>
        <dbReference type="EMBL" id="MDO1449550.1"/>
    </source>
</evidence>
<comment type="caution">
    <text evidence="1">The sequence shown here is derived from an EMBL/GenBank/DDBJ whole genome shotgun (WGS) entry which is preliminary data.</text>
</comment>
<accession>A0ABT8RBV3</accession>
<protein>
    <recommendedName>
        <fullName evidence="3">AMP-binding enzyme C-terminal domain-containing protein</fullName>
    </recommendedName>
</protein>
<sequence>MKRAPIREMHYSFIGLANADSECLLDIFYFDSGAALVIATEIAENPGTTIVNAAEILANEICEKFDIDPMKLVFVERTTPQTRQQSFKEFQKEWMLPDDITEACTLIYFPDKLSGKALRHAQFKYLKTEDMKKFYEATNGK</sequence>
<dbReference type="EMBL" id="JAUKPO010000020">
    <property type="protein sequence ID" value="MDO1449550.1"/>
    <property type="molecule type" value="Genomic_DNA"/>
</dbReference>
<dbReference type="Proteomes" id="UP001168528">
    <property type="component" value="Unassembled WGS sequence"/>
</dbReference>
<name>A0ABT8RBV3_9BACT</name>